<dbReference type="PANTHER" id="PTHR42783">
    <property type="entry name" value="GLUTAMATE SYNTHASE [NADPH] SMALL CHAIN"/>
    <property type="match status" value="1"/>
</dbReference>
<dbReference type="NCBIfam" id="TIGR01318">
    <property type="entry name" value="gltD_gamma_fam"/>
    <property type="match status" value="1"/>
</dbReference>
<keyword evidence="4" id="KW-0408">Iron</keyword>
<evidence type="ECO:0000313" key="8">
    <source>
        <dbReference type="Proteomes" id="UP001500171"/>
    </source>
</evidence>
<dbReference type="InterPro" id="IPR036188">
    <property type="entry name" value="FAD/NAD-bd_sf"/>
</dbReference>
<evidence type="ECO:0000259" key="6">
    <source>
        <dbReference type="PROSITE" id="PS51379"/>
    </source>
</evidence>
<evidence type="ECO:0000256" key="3">
    <source>
        <dbReference type="ARBA" id="ARBA00023002"/>
    </source>
</evidence>
<proteinExistence type="predicted"/>
<comment type="caution">
    <text evidence="7">The sequence shown here is derived from an EMBL/GenBank/DDBJ whole genome shotgun (WGS) entry which is preliminary data.</text>
</comment>
<evidence type="ECO:0000256" key="1">
    <source>
        <dbReference type="ARBA" id="ARBA00022485"/>
    </source>
</evidence>
<dbReference type="SUPFAM" id="SSF54862">
    <property type="entry name" value="4Fe-4S ferredoxins"/>
    <property type="match status" value="1"/>
</dbReference>
<sequence length="685" mass="75639">MTQFIIANPQTCIGCHACEVACVFTYHQGQHPDIREQFQPRIKVHKITQGRKKVYTALACRQCENAPCVRSCPSHALKQGQEKVYLDKSLCIGCKACVVACPFGAIRMVDESIEGSLGIGNSEGVFNTIVAHKCDLCDGRRESPACQAACPTGSIKLVSIDKLYEQRMQKQQQTAFSTTQDRAITRKQISPFTSEETPFARLISIPRLDAEKTPLAQRKTTYHEIYRGFTKQQTELQASRCFSCGPNSICEWTCPLHNRIPHWIKLAKEGNIIEAAKLSNSTNSLPEITGRVCPQDRLCEGACTLKNEGDAVTIGNIERYVTETAFAMGWRPDTSYVESTGKRVAVIGGGPAGLACADVLIRNGITPVVFDRHPEIGGMLTFGIPAFKLEKTIMVRRREIFTEMGIEFQLNTEIGKDIMMTDLLNDYDAVFVGIGTYESMKAKLENEDANGVYQALPFLTANTKQVMGLTQLETEPYIDTKDKRVVVLGGGDTAMDCLRTSIRQGAKSAICAYRRDESNMPGSKKEVKNAREEGAEFMFMMQPIKIEVDENNHVIGIRMVKTELGQPDAKGRRSPQPIEGSEFVLEADVVIVAFGFLPHDISWLRAEGIQLTRRGTIAAIPITYQKLACQTDNPKIFAGGDIVRGADLVVTAISDGRMAAKSIMQYLNVAENSQSNQLADMEKAS</sequence>
<dbReference type="InterPro" id="IPR006006">
    <property type="entry name" value="GltD-like"/>
</dbReference>
<dbReference type="Pfam" id="PF14691">
    <property type="entry name" value="Fer4_20"/>
    <property type="match status" value="1"/>
</dbReference>
<keyword evidence="3" id="KW-0560">Oxidoreductase</keyword>
<keyword evidence="8" id="KW-1185">Reference proteome</keyword>
<dbReference type="EMBL" id="BAABHY010000001">
    <property type="protein sequence ID" value="GAA5110733.1"/>
    <property type="molecule type" value="Genomic_DNA"/>
</dbReference>
<keyword evidence="1" id="KW-0004">4Fe-4S</keyword>
<dbReference type="Proteomes" id="UP001500171">
    <property type="component" value="Unassembled WGS sequence"/>
</dbReference>
<feature type="domain" description="4Fe-4S ferredoxin-type" evidence="6">
    <location>
        <begin position="82"/>
        <end position="111"/>
    </location>
</feature>
<dbReference type="Pfam" id="PF07992">
    <property type="entry name" value="Pyr_redox_2"/>
    <property type="match status" value="1"/>
</dbReference>
<evidence type="ECO:0000256" key="5">
    <source>
        <dbReference type="ARBA" id="ARBA00023014"/>
    </source>
</evidence>
<dbReference type="Pfam" id="PF00037">
    <property type="entry name" value="Fer4"/>
    <property type="match status" value="1"/>
</dbReference>
<dbReference type="Gene3D" id="3.30.70.20">
    <property type="match status" value="2"/>
</dbReference>
<feature type="domain" description="4Fe-4S ferredoxin-type" evidence="6">
    <location>
        <begin position="2"/>
        <end position="22"/>
    </location>
</feature>
<keyword evidence="2" id="KW-0479">Metal-binding</keyword>
<dbReference type="SUPFAM" id="SSF51971">
    <property type="entry name" value="Nucleotide-binding domain"/>
    <property type="match status" value="1"/>
</dbReference>
<dbReference type="PROSITE" id="PS51379">
    <property type="entry name" value="4FE4S_FER_2"/>
    <property type="match status" value="2"/>
</dbReference>
<keyword evidence="5" id="KW-0411">Iron-sulfur</keyword>
<gene>
    <name evidence="7" type="primary">aegA</name>
    <name evidence="7" type="ORF">GCM10023211_15440</name>
</gene>
<dbReference type="InterPro" id="IPR009051">
    <property type="entry name" value="Helical_ferredxn"/>
</dbReference>
<dbReference type="InterPro" id="IPR017896">
    <property type="entry name" value="4Fe4S_Fe-S-bd"/>
</dbReference>
<dbReference type="PRINTS" id="PR00419">
    <property type="entry name" value="ADXRDTASE"/>
</dbReference>
<dbReference type="NCBIfam" id="NF009408">
    <property type="entry name" value="PRK12769.1"/>
    <property type="match status" value="1"/>
</dbReference>
<dbReference type="InterPro" id="IPR028261">
    <property type="entry name" value="DPD_II"/>
</dbReference>
<dbReference type="InterPro" id="IPR023753">
    <property type="entry name" value="FAD/NAD-binding_dom"/>
</dbReference>
<reference evidence="8" key="1">
    <citation type="journal article" date="2019" name="Int. J. Syst. Evol. Microbiol.">
        <title>The Global Catalogue of Microorganisms (GCM) 10K type strain sequencing project: providing services to taxonomists for standard genome sequencing and annotation.</title>
        <authorList>
            <consortium name="The Broad Institute Genomics Platform"/>
            <consortium name="The Broad Institute Genome Sequencing Center for Infectious Disease"/>
            <person name="Wu L."/>
            <person name="Ma J."/>
        </authorList>
    </citation>
    <scope>NUCLEOTIDE SEQUENCE [LARGE SCALE GENOMIC DNA]</scope>
    <source>
        <strain evidence="8">JCM 18050</strain>
    </source>
</reference>
<accession>A0ABP9N6H7</accession>
<name>A0ABP9N6H7_9GAMM</name>
<dbReference type="PROSITE" id="PS00198">
    <property type="entry name" value="4FE4S_FER_1"/>
    <property type="match status" value="1"/>
</dbReference>
<protein>
    <submittedName>
        <fullName evidence="7">Formate-dependent uric acid utilization protein AegA</fullName>
    </submittedName>
</protein>
<dbReference type="RefSeq" id="WP_345490580.1">
    <property type="nucleotide sequence ID" value="NZ_BAABHY010000001.1"/>
</dbReference>
<evidence type="ECO:0000256" key="2">
    <source>
        <dbReference type="ARBA" id="ARBA00022723"/>
    </source>
</evidence>
<dbReference type="Gene3D" id="1.10.1060.10">
    <property type="entry name" value="Alpha-helical ferredoxin"/>
    <property type="match status" value="1"/>
</dbReference>
<dbReference type="InterPro" id="IPR017900">
    <property type="entry name" value="4Fe4S_Fe_S_CS"/>
</dbReference>
<dbReference type="CDD" id="cd10554">
    <property type="entry name" value="HycB_like"/>
    <property type="match status" value="1"/>
</dbReference>
<evidence type="ECO:0000256" key="4">
    <source>
        <dbReference type="ARBA" id="ARBA00023004"/>
    </source>
</evidence>
<evidence type="ECO:0000313" key="7">
    <source>
        <dbReference type="EMBL" id="GAA5110733.1"/>
    </source>
</evidence>
<dbReference type="PANTHER" id="PTHR42783:SF1">
    <property type="entry name" value="OXIDOREDUCTASE AEGA-RELATED"/>
    <property type="match status" value="1"/>
</dbReference>
<dbReference type="Gene3D" id="3.50.50.60">
    <property type="entry name" value="FAD/NAD(P)-binding domain"/>
    <property type="match status" value="2"/>
</dbReference>
<organism evidence="7 8">
    <name type="scientific">Orbus sasakiae</name>
    <dbReference type="NCBI Taxonomy" id="1078475"/>
    <lineage>
        <taxon>Bacteria</taxon>
        <taxon>Pseudomonadati</taxon>
        <taxon>Pseudomonadota</taxon>
        <taxon>Gammaproteobacteria</taxon>
        <taxon>Orbales</taxon>
        <taxon>Orbaceae</taxon>
        <taxon>Orbus</taxon>
    </lineage>
</organism>